<dbReference type="Pfam" id="PF10028">
    <property type="entry name" value="DUF2270"/>
    <property type="match status" value="1"/>
</dbReference>
<evidence type="ECO:0000256" key="1">
    <source>
        <dbReference type="SAM" id="Phobius"/>
    </source>
</evidence>
<dbReference type="EMBL" id="VLNR01000082">
    <property type="protein sequence ID" value="TSE04361.1"/>
    <property type="molecule type" value="Genomic_DNA"/>
</dbReference>
<keyword evidence="1" id="KW-0812">Transmembrane</keyword>
<reference evidence="2 3" key="1">
    <citation type="submission" date="2019-07" db="EMBL/GenBank/DDBJ databases">
        <title>The draft genome sequence of Aquimarina algiphila M91.</title>
        <authorList>
            <person name="Meng X."/>
        </authorList>
    </citation>
    <scope>NUCLEOTIDE SEQUENCE [LARGE SCALE GENOMIC DNA]</scope>
    <source>
        <strain evidence="2 3">M91</strain>
    </source>
</reference>
<feature type="transmembrane region" description="Helical" evidence="1">
    <location>
        <begin position="57"/>
        <end position="76"/>
    </location>
</feature>
<keyword evidence="1" id="KW-0472">Membrane</keyword>
<keyword evidence="3" id="KW-1185">Reference proteome</keyword>
<comment type="caution">
    <text evidence="2">The sequence shown here is derived from an EMBL/GenBank/DDBJ whole genome shotgun (WGS) entry which is preliminary data.</text>
</comment>
<dbReference type="RefSeq" id="WP_143918538.1">
    <property type="nucleotide sequence ID" value="NZ_CANMXV010000057.1"/>
</dbReference>
<protein>
    <submittedName>
        <fullName evidence="2">DUF2270 domain-containing protein</fullName>
    </submittedName>
</protein>
<feature type="transmembrane region" description="Helical" evidence="1">
    <location>
        <begin position="131"/>
        <end position="156"/>
    </location>
</feature>
<keyword evidence="1" id="KW-1133">Transmembrane helix</keyword>
<proteinExistence type="predicted"/>
<accession>A0A554VCE2</accession>
<sequence>MMNDDKLRLDLIEKEYFHLQTEIEKFDDKSLTIKTWSVSLVTAIVGSDILAENTNHYLILFASFASIMFWIIEASWKAFQSAYYCRIKVIEKFMREKDFKIEPLQIATSWSKSHKKINFKKFMSIMFWRQVMIPHGMMSIILLILYLIISIINIMYF</sequence>
<dbReference type="OrthoDB" id="328338at2"/>
<evidence type="ECO:0000313" key="2">
    <source>
        <dbReference type="EMBL" id="TSE04361.1"/>
    </source>
</evidence>
<gene>
    <name evidence="2" type="ORF">FOF46_26405</name>
</gene>
<name>A0A554VCE2_9FLAO</name>
<organism evidence="2 3">
    <name type="scientific">Aquimarina algiphila</name>
    <dbReference type="NCBI Taxonomy" id="2047982"/>
    <lineage>
        <taxon>Bacteria</taxon>
        <taxon>Pseudomonadati</taxon>
        <taxon>Bacteroidota</taxon>
        <taxon>Flavobacteriia</taxon>
        <taxon>Flavobacteriales</taxon>
        <taxon>Flavobacteriaceae</taxon>
        <taxon>Aquimarina</taxon>
    </lineage>
</organism>
<dbReference type="AlphaFoldDB" id="A0A554VCE2"/>
<evidence type="ECO:0000313" key="3">
    <source>
        <dbReference type="Proteomes" id="UP000318833"/>
    </source>
</evidence>
<dbReference type="Proteomes" id="UP000318833">
    <property type="component" value="Unassembled WGS sequence"/>
</dbReference>
<dbReference type="InterPro" id="IPR014470">
    <property type="entry name" value="UCP01500"/>
</dbReference>